<organism evidence="2 3">
    <name type="scientific">Dreissena polymorpha</name>
    <name type="common">Zebra mussel</name>
    <name type="synonym">Mytilus polymorpha</name>
    <dbReference type="NCBI Taxonomy" id="45954"/>
    <lineage>
        <taxon>Eukaryota</taxon>
        <taxon>Metazoa</taxon>
        <taxon>Spiralia</taxon>
        <taxon>Lophotrochozoa</taxon>
        <taxon>Mollusca</taxon>
        <taxon>Bivalvia</taxon>
        <taxon>Autobranchia</taxon>
        <taxon>Heteroconchia</taxon>
        <taxon>Euheterodonta</taxon>
        <taxon>Imparidentia</taxon>
        <taxon>Neoheterodontei</taxon>
        <taxon>Myida</taxon>
        <taxon>Dreissenoidea</taxon>
        <taxon>Dreissenidae</taxon>
        <taxon>Dreissena</taxon>
    </lineage>
</organism>
<feature type="compositionally biased region" description="Basic and acidic residues" evidence="1">
    <location>
        <begin position="37"/>
        <end position="47"/>
    </location>
</feature>
<proteinExistence type="predicted"/>
<evidence type="ECO:0000313" key="3">
    <source>
        <dbReference type="Proteomes" id="UP000828390"/>
    </source>
</evidence>
<gene>
    <name evidence="2" type="ORF">DPMN_165921</name>
</gene>
<dbReference type="EMBL" id="JAIWYP010000008">
    <property type="protein sequence ID" value="KAH3787792.1"/>
    <property type="molecule type" value="Genomic_DNA"/>
</dbReference>
<reference evidence="2" key="1">
    <citation type="journal article" date="2019" name="bioRxiv">
        <title>The Genome of the Zebra Mussel, Dreissena polymorpha: A Resource for Invasive Species Research.</title>
        <authorList>
            <person name="McCartney M.A."/>
            <person name="Auch B."/>
            <person name="Kono T."/>
            <person name="Mallez S."/>
            <person name="Zhang Y."/>
            <person name="Obille A."/>
            <person name="Becker A."/>
            <person name="Abrahante J.E."/>
            <person name="Garbe J."/>
            <person name="Badalamenti J.P."/>
            <person name="Herman A."/>
            <person name="Mangelson H."/>
            <person name="Liachko I."/>
            <person name="Sullivan S."/>
            <person name="Sone E.D."/>
            <person name="Koren S."/>
            <person name="Silverstein K.A.T."/>
            <person name="Beckman K.B."/>
            <person name="Gohl D.M."/>
        </authorList>
    </citation>
    <scope>NUCLEOTIDE SEQUENCE</scope>
    <source>
        <strain evidence="2">Duluth1</strain>
        <tissue evidence="2">Whole animal</tissue>
    </source>
</reference>
<dbReference type="Proteomes" id="UP000828390">
    <property type="component" value="Unassembled WGS sequence"/>
</dbReference>
<feature type="region of interest" description="Disordered" evidence="1">
    <location>
        <begin position="29"/>
        <end position="51"/>
    </location>
</feature>
<keyword evidence="3" id="KW-1185">Reference proteome</keyword>
<reference evidence="2" key="2">
    <citation type="submission" date="2020-11" db="EMBL/GenBank/DDBJ databases">
        <authorList>
            <person name="McCartney M.A."/>
            <person name="Auch B."/>
            <person name="Kono T."/>
            <person name="Mallez S."/>
            <person name="Becker A."/>
            <person name="Gohl D.M."/>
            <person name="Silverstein K.A.T."/>
            <person name="Koren S."/>
            <person name="Bechman K.B."/>
            <person name="Herman A."/>
            <person name="Abrahante J.E."/>
            <person name="Garbe J."/>
        </authorList>
    </citation>
    <scope>NUCLEOTIDE SEQUENCE</scope>
    <source>
        <strain evidence="2">Duluth1</strain>
        <tissue evidence="2">Whole animal</tissue>
    </source>
</reference>
<accession>A0A9D4IX42</accession>
<comment type="caution">
    <text evidence="2">The sequence shown here is derived from an EMBL/GenBank/DDBJ whole genome shotgun (WGS) entry which is preliminary data.</text>
</comment>
<dbReference type="AlphaFoldDB" id="A0A9D4IX42"/>
<sequence length="68" mass="7966">MSSGLPVVLSYSTSRMPGLWAGPISFGNYIPPRRNRRGDENRRHNDENNNNYDYVNYFPYKDELKVLI</sequence>
<evidence type="ECO:0000256" key="1">
    <source>
        <dbReference type="SAM" id="MobiDB-lite"/>
    </source>
</evidence>
<name>A0A9D4IX42_DREPO</name>
<evidence type="ECO:0000313" key="2">
    <source>
        <dbReference type="EMBL" id="KAH3787792.1"/>
    </source>
</evidence>
<protein>
    <submittedName>
        <fullName evidence="2">Uncharacterized protein</fullName>
    </submittedName>
</protein>